<proteinExistence type="predicted"/>
<evidence type="ECO:0000313" key="3">
    <source>
        <dbReference type="Proteomes" id="UP001595607"/>
    </source>
</evidence>
<dbReference type="EMBL" id="JBHRVA010000002">
    <property type="protein sequence ID" value="MFC3302082.1"/>
    <property type="molecule type" value="Genomic_DNA"/>
</dbReference>
<feature type="region of interest" description="Disordered" evidence="1">
    <location>
        <begin position="1"/>
        <end position="24"/>
    </location>
</feature>
<evidence type="ECO:0000313" key="2">
    <source>
        <dbReference type="EMBL" id="MFC3302082.1"/>
    </source>
</evidence>
<organism evidence="2 3">
    <name type="scientific">Parvularcula lutaonensis</name>
    <dbReference type="NCBI Taxonomy" id="491923"/>
    <lineage>
        <taxon>Bacteria</taxon>
        <taxon>Pseudomonadati</taxon>
        <taxon>Pseudomonadota</taxon>
        <taxon>Alphaproteobacteria</taxon>
        <taxon>Parvularculales</taxon>
        <taxon>Parvularculaceae</taxon>
        <taxon>Parvularcula</taxon>
    </lineage>
</organism>
<dbReference type="InterPro" id="IPR047111">
    <property type="entry name" value="YbaP-like"/>
</dbReference>
<feature type="compositionally biased region" description="Basic and acidic residues" evidence="1">
    <location>
        <begin position="1"/>
        <end position="12"/>
    </location>
</feature>
<name>A0ABV7MB41_9PROT</name>
<dbReference type="Pfam" id="PF01963">
    <property type="entry name" value="TraB_PrgY_gumN"/>
    <property type="match status" value="1"/>
</dbReference>
<accession>A0ABV7MB41</accession>
<gene>
    <name evidence="2" type="ORF">ACFONP_04985</name>
</gene>
<evidence type="ECO:0000256" key="1">
    <source>
        <dbReference type="SAM" id="MobiDB-lite"/>
    </source>
</evidence>
<sequence>MDTGEEPARDDTVGMEPVAGPGRPRTVLEATAGESNVPVWRVKDEDTFIYIIGTVTLLRPDIDWETDLIKIVMSQADAVFLEADLFSRDAQRAMGVIVSETAELKNDRRLAGFYGKKEREKIDAALKTLDLDMEDFENFRPWFAAMQAENIAIVNAGGDLAGNMDVVIAREMLQQGTPLRYLETSAQRMAALAAGDDEQDAGFFADILQRVMLGEPYYADLVGAWYQGDLDRIAFLIEDRYKNSPRLKRRIVTERSLDWAQQLDRVLTDERGTFLVAVNIAHLVGEDSLQAKLEERGYTVEQVEEVSPR</sequence>
<dbReference type="RefSeq" id="WP_189574290.1">
    <property type="nucleotide sequence ID" value="NZ_BMXU01000001.1"/>
</dbReference>
<protein>
    <submittedName>
        <fullName evidence="2">TraB/GumN family protein</fullName>
    </submittedName>
</protein>
<reference evidence="3" key="1">
    <citation type="journal article" date="2019" name="Int. J. Syst. Evol. Microbiol.">
        <title>The Global Catalogue of Microorganisms (GCM) 10K type strain sequencing project: providing services to taxonomists for standard genome sequencing and annotation.</title>
        <authorList>
            <consortium name="The Broad Institute Genomics Platform"/>
            <consortium name="The Broad Institute Genome Sequencing Center for Infectious Disease"/>
            <person name="Wu L."/>
            <person name="Ma J."/>
        </authorList>
    </citation>
    <scope>NUCLEOTIDE SEQUENCE [LARGE SCALE GENOMIC DNA]</scope>
    <source>
        <strain evidence="3">KCTC 22245</strain>
    </source>
</reference>
<dbReference type="CDD" id="cd14789">
    <property type="entry name" value="Tiki"/>
    <property type="match status" value="1"/>
</dbReference>
<dbReference type="PANTHER" id="PTHR40590:SF1">
    <property type="entry name" value="CYTOPLASMIC PROTEIN"/>
    <property type="match status" value="1"/>
</dbReference>
<dbReference type="InterPro" id="IPR002816">
    <property type="entry name" value="TraB/PrgY/GumN_fam"/>
</dbReference>
<keyword evidence="3" id="KW-1185">Reference proteome</keyword>
<comment type="caution">
    <text evidence="2">The sequence shown here is derived from an EMBL/GenBank/DDBJ whole genome shotgun (WGS) entry which is preliminary data.</text>
</comment>
<dbReference type="Proteomes" id="UP001595607">
    <property type="component" value="Unassembled WGS sequence"/>
</dbReference>
<dbReference type="PANTHER" id="PTHR40590">
    <property type="entry name" value="CYTOPLASMIC PROTEIN-RELATED"/>
    <property type="match status" value="1"/>
</dbReference>